<evidence type="ECO:0000256" key="5">
    <source>
        <dbReference type="ARBA" id="ARBA00022792"/>
    </source>
</evidence>
<keyword evidence="12" id="KW-0732">Signal</keyword>
<keyword evidence="9" id="KW-0012">Acyltransferase</keyword>
<organism evidence="14 15">
    <name type="scientific">Albugo candida</name>
    <dbReference type="NCBI Taxonomy" id="65357"/>
    <lineage>
        <taxon>Eukaryota</taxon>
        <taxon>Sar</taxon>
        <taxon>Stramenopiles</taxon>
        <taxon>Oomycota</taxon>
        <taxon>Peronosporomycetes</taxon>
        <taxon>Albuginales</taxon>
        <taxon>Albuginaceae</taxon>
        <taxon>Albugo</taxon>
    </lineage>
</organism>
<evidence type="ECO:0000259" key="13">
    <source>
        <dbReference type="SMART" id="SM00563"/>
    </source>
</evidence>
<dbReference type="SUPFAM" id="SSF69593">
    <property type="entry name" value="Glycerol-3-phosphate (1)-acyltransferase"/>
    <property type="match status" value="1"/>
</dbReference>
<dbReference type="EMBL" id="CAIX01000346">
    <property type="protein sequence ID" value="CCI49813.1"/>
    <property type="molecule type" value="Genomic_DNA"/>
</dbReference>
<evidence type="ECO:0000256" key="10">
    <source>
        <dbReference type="ARBA" id="ARBA00024323"/>
    </source>
</evidence>
<dbReference type="InterPro" id="IPR000872">
    <property type="entry name" value="Tafazzin"/>
</dbReference>
<protein>
    <recommendedName>
        <fullName evidence="13">Phospholipid/glycerol acyltransferase domain-containing protein</fullName>
    </recommendedName>
</protein>
<evidence type="ECO:0000313" key="15">
    <source>
        <dbReference type="Proteomes" id="UP000053237"/>
    </source>
</evidence>
<feature type="signal peptide" evidence="12">
    <location>
        <begin position="1"/>
        <end position="27"/>
    </location>
</feature>
<keyword evidence="8" id="KW-0472">Membrane</keyword>
<dbReference type="Proteomes" id="UP000053237">
    <property type="component" value="Unassembled WGS sequence"/>
</dbReference>
<dbReference type="Pfam" id="PF01553">
    <property type="entry name" value="Acyltransferase"/>
    <property type="match status" value="1"/>
</dbReference>
<proteinExistence type="inferred from homology"/>
<dbReference type="AlphaFoldDB" id="A0A024GSB4"/>
<dbReference type="Pfam" id="PF02089">
    <property type="entry name" value="Palm_thioest"/>
    <property type="match status" value="1"/>
</dbReference>
<name>A0A024GSB4_9STRA</name>
<dbReference type="GO" id="GO:0005741">
    <property type="term" value="C:mitochondrial outer membrane"/>
    <property type="evidence" value="ECO:0007669"/>
    <property type="project" value="UniProtKB-SubCell"/>
</dbReference>
<keyword evidence="4" id="KW-1000">Mitochondrion outer membrane</keyword>
<dbReference type="Gene3D" id="3.40.50.1820">
    <property type="entry name" value="alpha/beta hydrolase"/>
    <property type="match status" value="1"/>
</dbReference>
<dbReference type="GO" id="GO:0005743">
    <property type="term" value="C:mitochondrial inner membrane"/>
    <property type="evidence" value="ECO:0007669"/>
    <property type="project" value="UniProtKB-SubCell"/>
</dbReference>
<dbReference type="InterPro" id="IPR029058">
    <property type="entry name" value="AB_hydrolase_fold"/>
</dbReference>
<dbReference type="STRING" id="65357.A0A024GSB4"/>
<comment type="subcellular location">
    <subcellularLocation>
        <location evidence="1">Mitochondrion inner membrane</location>
        <topology evidence="1">Peripheral membrane protein</topology>
        <orientation evidence="1">Intermembrane side</orientation>
    </subcellularLocation>
    <subcellularLocation>
        <location evidence="10">Mitochondrion outer membrane</location>
        <topology evidence="10">Peripheral membrane protein</topology>
        <orientation evidence="10">Intermembrane side</orientation>
    </subcellularLocation>
</comment>
<feature type="domain" description="Phospholipid/glycerol acyltransferase" evidence="13">
    <location>
        <begin position="424"/>
        <end position="560"/>
    </location>
</feature>
<evidence type="ECO:0000256" key="9">
    <source>
        <dbReference type="ARBA" id="ARBA00023315"/>
    </source>
</evidence>
<dbReference type="InParanoid" id="A0A024GSB4"/>
<reference evidence="14 15" key="1">
    <citation type="submission" date="2012-05" db="EMBL/GenBank/DDBJ databases">
        <title>Recombination and specialization in a pathogen metapopulation.</title>
        <authorList>
            <person name="Gardiner A."/>
            <person name="Kemen E."/>
            <person name="Schultz-Larsen T."/>
            <person name="MacLean D."/>
            <person name="Van Oosterhout C."/>
            <person name="Jones J.D.G."/>
        </authorList>
    </citation>
    <scope>NUCLEOTIDE SEQUENCE [LARGE SCALE GENOMIC DNA]</scope>
    <source>
        <strain evidence="14 15">Ac Nc2</strain>
    </source>
</reference>
<comment type="similarity">
    <text evidence="2">Belongs to the taffazin family.</text>
</comment>
<evidence type="ECO:0000256" key="11">
    <source>
        <dbReference type="ARBA" id="ARBA00047906"/>
    </source>
</evidence>
<keyword evidence="15" id="KW-1185">Reference proteome</keyword>
<evidence type="ECO:0000256" key="12">
    <source>
        <dbReference type="SAM" id="SignalP"/>
    </source>
</evidence>
<dbReference type="PANTHER" id="PTHR12497">
    <property type="entry name" value="TAZ PROTEIN TAFAZZIN"/>
    <property type="match status" value="1"/>
</dbReference>
<keyword evidence="7" id="KW-0496">Mitochondrion</keyword>
<evidence type="ECO:0000256" key="1">
    <source>
        <dbReference type="ARBA" id="ARBA00004137"/>
    </source>
</evidence>
<evidence type="ECO:0000256" key="7">
    <source>
        <dbReference type="ARBA" id="ARBA00023128"/>
    </source>
</evidence>
<comment type="caution">
    <text evidence="14">The sequence shown here is derived from an EMBL/GenBank/DDBJ whole genome shotgun (WGS) entry which is preliminary data.</text>
</comment>
<dbReference type="SUPFAM" id="SSF53474">
    <property type="entry name" value="alpha/beta-Hydrolases"/>
    <property type="match status" value="1"/>
</dbReference>
<evidence type="ECO:0000256" key="2">
    <source>
        <dbReference type="ARBA" id="ARBA00010524"/>
    </source>
</evidence>
<keyword evidence="3" id="KW-0808">Transferase</keyword>
<dbReference type="CDD" id="cd07989">
    <property type="entry name" value="LPLAT_AGPAT-like"/>
    <property type="match status" value="1"/>
</dbReference>
<dbReference type="SMART" id="SM00563">
    <property type="entry name" value="PlsC"/>
    <property type="match status" value="1"/>
</dbReference>
<feature type="chain" id="PRO_5001529640" description="Phospholipid/glycerol acyltransferase domain-containing protein" evidence="12">
    <location>
        <begin position="28"/>
        <end position="647"/>
    </location>
</feature>
<dbReference type="GO" id="GO:0008374">
    <property type="term" value="F:O-acyltransferase activity"/>
    <property type="evidence" value="ECO:0007669"/>
    <property type="project" value="TreeGrafter"/>
</dbReference>
<dbReference type="OrthoDB" id="193467at2759"/>
<dbReference type="InterPro" id="IPR002123">
    <property type="entry name" value="Plipid/glycerol_acylTrfase"/>
</dbReference>
<keyword evidence="6" id="KW-0443">Lipid metabolism</keyword>
<comment type="catalytic activity">
    <reaction evidence="11">
        <text>1'-[1,2-diacyl-sn-glycero-3-phospho],3'-[1-acyl-sn-glycero-3-phospho]-glycerol + a 1,2-diacyl-sn-glycero-3-phosphocholine = a cardiolipin + a 1-acyl-sn-glycero-3-phosphocholine</text>
        <dbReference type="Rhea" id="RHEA:33731"/>
        <dbReference type="ChEBI" id="CHEBI:57643"/>
        <dbReference type="ChEBI" id="CHEBI:58168"/>
        <dbReference type="ChEBI" id="CHEBI:62237"/>
        <dbReference type="ChEBI" id="CHEBI:64743"/>
    </reaction>
    <physiologicalReaction direction="left-to-right" evidence="11">
        <dbReference type="Rhea" id="RHEA:33732"/>
    </physiologicalReaction>
    <physiologicalReaction direction="right-to-left" evidence="11">
        <dbReference type="Rhea" id="RHEA:33733"/>
    </physiologicalReaction>
</comment>
<evidence type="ECO:0000256" key="6">
    <source>
        <dbReference type="ARBA" id="ARBA00023098"/>
    </source>
</evidence>
<evidence type="ECO:0000256" key="4">
    <source>
        <dbReference type="ARBA" id="ARBA00022787"/>
    </source>
</evidence>
<sequence length="647" mass="73454">MQKWSICGHFAITLGLLVALLNEYTYSIDCLKHNIPVLIMHGMGDAAENTGMMKIQQLVSKELDAYVYLARIGESKEEDIKNSYFMPMVKQLEIFSKQVKEVRDILLQQRSEFLMTLMKNPNLKNGFNAIGLSQGNLLVRAYIEIYNSPRVFNFISLHGPLGGVSAIPHCAPINTFCREVIYLISLGVYSTLVQDHLAQANYFRDPMAITRYLEHAQFLPDINNEKIHKFNATYRNNFASLDSLILVKAKRDTQVFPSESEWFGVYADVDAFKRILKYNETTWYQQDLFGLKELDRAGKIHFYETDGDHLVISDQTIIQLHIFQMSTILLKRVAKIGTIGTCATYGAGLISLYVDAPQADIGGGRRRDKEQVFPGWLHNVGRVPTVMAATAVSKMYLHVLNRLTCDGNEVLLENLKNRPKGKALLTVSNHTATVDDPGIFAGILPWSFLTPSRIRWSLCSQEYCYTKGRLASTLFYSAKTLPIKRGAGINQELLHDIFERIQDGQWVHIFPEGKITQDGSLGGREGPDRDKIGRLKWGVGKLIARADTTPVVIPIYHVNMNKLMPQDENNEVINVLPRANNHVFVRVGQPIDFEDLFREYEKERVKASNAASWDSEEKEKILYSAITRRIEEALLNLEQQISTNIEK</sequence>
<dbReference type="PRINTS" id="PR00979">
    <property type="entry name" value="TAFAZZIN"/>
</dbReference>
<keyword evidence="5" id="KW-0999">Mitochondrion inner membrane</keyword>
<dbReference type="GO" id="GO:0006644">
    <property type="term" value="P:phospholipid metabolic process"/>
    <property type="evidence" value="ECO:0007669"/>
    <property type="project" value="InterPro"/>
</dbReference>
<evidence type="ECO:0000256" key="8">
    <source>
        <dbReference type="ARBA" id="ARBA00023136"/>
    </source>
</evidence>
<dbReference type="PANTHER" id="PTHR12497:SF0">
    <property type="entry name" value="TAFAZZIN"/>
    <property type="match status" value="1"/>
</dbReference>
<evidence type="ECO:0000256" key="3">
    <source>
        <dbReference type="ARBA" id="ARBA00022679"/>
    </source>
</evidence>
<accession>A0A024GSB4</accession>
<evidence type="ECO:0000313" key="14">
    <source>
        <dbReference type="EMBL" id="CCI49813.1"/>
    </source>
</evidence>
<gene>
    <name evidence="14" type="ORF">BN9_112590</name>
</gene>